<name>A0AAN7HJE2_9PEZI</name>
<feature type="domain" description="Zn(2)-C6 fungal-type" evidence="2">
    <location>
        <begin position="18"/>
        <end position="87"/>
    </location>
</feature>
<evidence type="ECO:0000313" key="3">
    <source>
        <dbReference type="EMBL" id="KAK4244265.1"/>
    </source>
</evidence>
<reference evidence="3" key="2">
    <citation type="submission" date="2023-05" db="EMBL/GenBank/DDBJ databases">
        <authorList>
            <consortium name="Lawrence Berkeley National Laboratory"/>
            <person name="Steindorff A."/>
            <person name="Hensen N."/>
            <person name="Bonometti L."/>
            <person name="Westerberg I."/>
            <person name="Brannstrom I.O."/>
            <person name="Guillou S."/>
            <person name="Cros-Aarteil S."/>
            <person name="Calhoun S."/>
            <person name="Haridas S."/>
            <person name="Kuo A."/>
            <person name="Mondo S."/>
            <person name="Pangilinan J."/>
            <person name="Riley R."/>
            <person name="Labutti K."/>
            <person name="Andreopoulos B."/>
            <person name="Lipzen A."/>
            <person name="Chen C."/>
            <person name="Yanf M."/>
            <person name="Daum C."/>
            <person name="Ng V."/>
            <person name="Clum A."/>
            <person name="Ohm R."/>
            <person name="Martin F."/>
            <person name="Silar P."/>
            <person name="Natvig D."/>
            <person name="Lalanne C."/>
            <person name="Gautier V."/>
            <person name="Ament-Velasquez S.L."/>
            <person name="Kruys A."/>
            <person name="Hutchinson M.I."/>
            <person name="Powell A.J."/>
            <person name="Barry K."/>
            <person name="Miller A.N."/>
            <person name="Grigoriev I.V."/>
            <person name="Debuchy R."/>
            <person name="Gladieux P."/>
            <person name="Thoren M.H."/>
            <person name="Johannesson H."/>
        </authorList>
    </citation>
    <scope>NUCLEOTIDE SEQUENCE</scope>
    <source>
        <strain evidence="3">CBS 359.72</strain>
    </source>
</reference>
<evidence type="ECO:0000256" key="1">
    <source>
        <dbReference type="ARBA" id="ARBA00023242"/>
    </source>
</evidence>
<keyword evidence="1" id="KW-0539">Nucleus</keyword>
<dbReference type="SMART" id="SM00066">
    <property type="entry name" value="GAL4"/>
    <property type="match status" value="1"/>
</dbReference>
<dbReference type="EMBL" id="MU857748">
    <property type="protein sequence ID" value="KAK4244265.1"/>
    <property type="molecule type" value="Genomic_DNA"/>
</dbReference>
<dbReference type="AlphaFoldDB" id="A0AAN7HJE2"/>
<gene>
    <name evidence="3" type="ORF">C7999DRAFT_17452</name>
</gene>
<evidence type="ECO:0000259" key="2">
    <source>
        <dbReference type="SMART" id="SM00066"/>
    </source>
</evidence>
<dbReference type="InterPro" id="IPR001138">
    <property type="entry name" value="Zn2Cys6_DnaBD"/>
</dbReference>
<dbReference type="InterPro" id="IPR036864">
    <property type="entry name" value="Zn2-C6_fun-type_DNA-bd_sf"/>
</dbReference>
<dbReference type="CDD" id="cd00067">
    <property type="entry name" value="GAL4"/>
    <property type="match status" value="1"/>
</dbReference>
<protein>
    <recommendedName>
        <fullName evidence="2">Zn(2)-C6 fungal-type domain-containing protein</fullName>
    </recommendedName>
</protein>
<dbReference type="GO" id="GO:0008270">
    <property type="term" value="F:zinc ion binding"/>
    <property type="evidence" value="ECO:0007669"/>
    <property type="project" value="InterPro"/>
</dbReference>
<comment type="caution">
    <text evidence="3">The sequence shown here is derived from an EMBL/GenBank/DDBJ whole genome shotgun (WGS) entry which is preliminary data.</text>
</comment>
<dbReference type="SUPFAM" id="SSF57701">
    <property type="entry name" value="Zn2/Cys6 DNA-binding domain"/>
    <property type="match status" value="1"/>
</dbReference>
<proteinExistence type="predicted"/>
<keyword evidence="4" id="KW-1185">Reference proteome</keyword>
<dbReference type="Gene3D" id="4.10.240.10">
    <property type="entry name" value="Zn(2)-C6 fungal-type DNA-binding domain"/>
    <property type="match status" value="1"/>
</dbReference>
<evidence type="ECO:0000313" key="4">
    <source>
        <dbReference type="Proteomes" id="UP001303647"/>
    </source>
</evidence>
<dbReference type="GO" id="GO:0000981">
    <property type="term" value="F:DNA-binding transcription factor activity, RNA polymerase II-specific"/>
    <property type="evidence" value="ECO:0007669"/>
    <property type="project" value="InterPro"/>
</dbReference>
<accession>A0AAN7HJE2</accession>
<reference evidence="3" key="1">
    <citation type="journal article" date="2023" name="Mol. Phylogenet. Evol.">
        <title>Genome-scale phylogeny and comparative genomics of the fungal order Sordariales.</title>
        <authorList>
            <person name="Hensen N."/>
            <person name="Bonometti L."/>
            <person name="Westerberg I."/>
            <person name="Brannstrom I.O."/>
            <person name="Guillou S."/>
            <person name="Cros-Aarteil S."/>
            <person name="Calhoun S."/>
            <person name="Haridas S."/>
            <person name="Kuo A."/>
            <person name="Mondo S."/>
            <person name="Pangilinan J."/>
            <person name="Riley R."/>
            <person name="LaButti K."/>
            <person name="Andreopoulos B."/>
            <person name="Lipzen A."/>
            <person name="Chen C."/>
            <person name="Yan M."/>
            <person name="Daum C."/>
            <person name="Ng V."/>
            <person name="Clum A."/>
            <person name="Steindorff A."/>
            <person name="Ohm R.A."/>
            <person name="Martin F."/>
            <person name="Silar P."/>
            <person name="Natvig D.O."/>
            <person name="Lalanne C."/>
            <person name="Gautier V."/>
            <person name="Ament-Velasquez S.L."/>
            <person name="Kruys A."/>
            <person name="Hutchinson M.I."/>
            <person name="Powell A.J."/>
            <person name="Barry K."/>
            <person name="Miller A.N."/>
            <person name="Grigoriev I.V."/>
            <person name="Debuchy R."/>
            <person name="Gladieux P."/>
            <person name="Hiltunen Thoren M."/>
            <person name="Johannesson H."/>
        </authorList>
    </citation>
    <scope>NUCLEOTIDE SEQUENCE</scope>
    <source>
        <strain evidence="3">CBS 359.72</strain>
    </source>
</reference>
<organism evidence="3 4">
    <name type="scientific">Corynascus novoguineensis</name>
    <dbReference type="NCBI Taxonomy" id="1126955"/>
    <lineage>
        <taxon>Eukaryota</taxon>
        <taxon>Fungi</taxon>
        <taxon>Dikarya</taxon>
        <taxon>Ascomycota</taxon>
        <taxon>Pezizomycotina</taxon>
        <taxon>Sordariomycetes</taxon>
        <taxon>Sordariomycetidae</taxon>
        <taxon>Sordariales</taxon>
        <taxon>Chaetomiaceae</taxon>
        <taxon>Corynascus</taxon>
    </lineage>
</organism>
<dbReference type="Proteomes" id="UP001303647">
    <property type="component" value="Unassembled WGS sequence"/>
</dbReference>
<sequence length="435" mass="47014">MPTSPPRQRHLDLGLPSMPRRQSCDRCHEQKVRCVTEGPNGSTSLEGIVEEADSNPGGAVVSSVPCVRCRKAGAVCIYSRIDIEMGIAEYPQEPTYDSGVQKTAYLSSPHAIASAQWQETIQRNFGVDAPPLTEQWHAPSYYSDGTPRMRTTCEMASFATAPAIPCAPIFPQPATGMVLTTGHDPGAYSWGFPSSPEGLLEELLQINLRVHLGGRALPEPSITLAPWSFPPVNDVLDAACSLIDVVDRFAAARPMASLRPVELGPGSTIDTAFDASTCLMVQACQQSVLGVLEHISAWLLLYMTKSSQHQTPPKTPPPPTVLSNCHPQAAAMTNLIIHILTELDRAFMILSRNAHALRHQGDIVTPGPMTALGHGLPNSRIARATTIGGHWEPPDLQPGHNAWQGNTAALSLFSDVKERRARVREQMKAVQGLLS</sequence>